<sequence>MNNPLAGTDPSGYIAKCVLSIHCDTDESINGVRIISRTQDYAQLSSNGNEQQAPVTNNQKEASEIGSQNDSTNQSQSAQNQTVEHGLFSQIGHTVLGVLGAVPVVGGAADAIDTAWYAAQGDMVGASLSGASTVLSAVPGADQVAAGAKITHVLGVAKAGEAATQIIRQGKHLTLTNKQARAQASSLGFKPVKDIPKSIQKHTGKNPVFYDKSTKSYFSPDKAGHRADNAWKMFDRDGNRQTGIFDSKGVFQRVSD</sequence>
<dbReference type="InterPro" id="IPR038181">
    <property type="entry name" value="Ntox21_sf"/>
</dbReference>
<accession>A0A432XAT7</accession>
<dbReference type="AlphaFoldDB" id="A0A432XAT7"/>
<gene>
    <name evidence="2" type="ORF">CWE24_12500</name>
</gene>
<proteinExistence type="predicted"/>
<comment type="caution">
    <text evidence="2">The sequence shown here is derived from an EMBL/GenBank/DDBJ whole genome shotgun (WGS) entry which is preliminary data.</text>
</comment>
<evidence type="ECO:0000313" key="3">
    <source>
        <dbReference type="Proteomes" id="UP000286985"/>
    </source>
</evidence>
<dbReference type="EMBL" id="PIPU01000012">
    <property type="protein sequence ID" value="RUO45868.1"/>
    <property type="molecule type" value="Genomic_DNA"/>
</dbReference>
<feature type="compositionally biased region" description="Low complexity" evidence="1">
    <location>
        <begin position="67"/>
        <end position="81"/>
    </location>
</feature>
<feature type="region of interest" description="Disordered" evidence="1">
    <location>
        <begin position="45"/>
        <end position="81"/>
    </location>
</feature>
<evidence type="ECO:0000313" key="2">
    <source>
        <dbReference type="EMBL" id="RUO45868.1"/>
    </source>
</evidence>
<dbReference type="Gene3D" id="3.10.380.20">
    <property type="entry name" value="Novel toxin 21 (CdiA), C-terminal domain"/>
    <property type="match status" value="1"/>
</dbReference>
<organism evidence="2 3">
    <name type="scientific">Pseudidiomarina donghaiensis</name>
    <dbReference type="NCBI Taxonomy" id="519452"/>
    <lineage>
        <taxon>Bacteria</taxon>
        <taxon>Pseudomonadati</taxon>
        <taxon>Pseudomonadota</taxon>
        <taxon>Gammaproteobacteria</taxon>
        <taxon>Alteromonadales</taxon>
        <taxon>Idiomarinaceae</taxon>
        <taxon>Pseudidiomarina</taxon>
    </lineage>
</organism>
<protein>
    <submittedName>
        <fullName evidence="2">Uncharacterized protein</fullName>
    </submittedName>
</protein>
<feature type="compositionally biased region" description="Polar residues" evidence="1">
    <location>
        <begin position="45"/>
        <end position="60"/>
    </location>
</feature>
<evidence type="ECO:0000256" key="1">
    <source>
        <dbReference type="SAM" id="MobiDB-lite"/>
    </source>
</evidence>
<keyword evidence="3" id="KW-1185">Reference proteome</keyword>
<dbReference type="STRING" id="519452.SAMN04488139_0109"/>
<reference evidence="3" key="1">
    <citation type="journal article" date="2018" name="Front. Microbiol.">
        <title>Genome-Based Analysis Reveals the Taxonomy and Diversity of the Family Idiomarinaceae.</title>
        <authorList>
            <person name="Liu Y."/>
            <person name="Lai Q."/>
            <person name="Shao Z."/>
        </authorList>
    </citation>
    <scope>NUCLEOTIDE SEQUENCE [LARGE SCALE GENOMIC DNA]</scope>
    <source>
        <strain evidence="3">908033</strain>
    </source>
</reference>
<dbReference type="CDD" id="cd20745">
    <property type="entry name" value="FIX_RhsA_AHH_HNH-like"/>
    <property type="match status" value="1"/>
</dbReference>
<dbReference type="Proteomes" id="UP000286985">
    <property type="component" value="Unassembled WGS sequence"/>
</dbReference>
<name>A0A432XAT7_9GAMM</name>